<feature type="region of interest" description="Disordered" evidence="5">
    <location>
        <begin position="1"/>
        <end position="23"/>
    </location>
</feature>
<dbReference type="GO" id="GO:0019843">
    <property type="term" value="F:rRNA binding"/>
    <property type="evidence" value="ECO:0007669"/>
    <property type="project" value="InterPro"/>
</dbReference>
<keyword evidence="8" id="KW-1185">Reference proteome</keyword>
<name>A0A5J4ZAJ7_PORPP</name>
<sequence length="303" mass="34484">MQKKRTAAAAALDEGRDGVDGGGRVEGAKVQLAAPNGTPDGRVAIVNKTRVLLFCTRGTTARHRHLMEDLRMLLPHAKKEPKLDSKDRITLANEVAETRNCDSIALFECRKLQDCYLWLSKTPNGPSAKFLVQNIHTMAELKFTGNNLLFSRAMLSFDRAFDEGGDHMLVLKELLLHTFTAPRGHRKVKPFVDHMLSFFWLDGRVWVRHYQIVEKGVIKNSSESELVEIGPRFVLTPIRIFSGSLCGATLWENVEYISPNEVRRAAKRIKDSTYQKRISDHAKRTTREAMRKRPDDPLDRMFK</sequence>
<comment type="caution">
    <text evidence="7">The sequence shown here is derived from an EMBL/GenBank/DDBJ whole genome shotgun (WGS) entry which is preliminary data.</text>
</comment>
<dbReference type="Pfam" id="PF04427">
    <property type="entry name" value="Brix"/>
    <property type="match status" value="1"/>
</dbReference>
<dbReference type="GO" id="GO:0000027">
    <property type="term" value="P:ribosomal large subunit assembly"/>
    <property type="evidence" value="ECO:0007669"/>
    <property type="project" value="TreeGrafter"/>
</dbReference>
<evidence type="ECO:0000256" key="3">
    <source>
        <dbReference type="ARBA" id="ARBA00022517"/>
    </source>
</evidence>
<evidence type="ECO:0000313" key="8">
    <source>
        <dbReference type="Proteomes" id="UP000324585"/>
    </source>
</evidence>
<dbReference type="SMART" id="SM00879">
    <property type="entry name" value="Brix"/>
    <property type="match status" value="1"/>
</dbReference>
<feature type="region of interest" description="Disordered" evidence="5">
    <location>
        <begin position="276"/>
        <end position="303"/>
    </location>
</feature>
<feature type="domain" description="Brix" evidence="6">
    <location>
        <begin position="49"/>
        <end position="246"/>
    </location>
</feature>
<reference evidence="8" key="1">
    <citation type="journal article" date="2019" name="Nat. Commun.">
        <title>Expansion of phycobilisome linker gene families in mesophilic red algae.</title>
        <authorList>
            <person name="Lee J."/>
            <person name="Kim D."/>
            <person name="Bhattacharya D."/>
            <person name="Yoon H.S."/>
        </authorList>
    </citation>
    <scope>NUCLEOTIDE SEQUENCE [LARGE SCALE GENOMIC DNA]</scope>
    <source>
        <strain evidence="8">CCMP 1328</strain>
    </source>
</reference>
<gene>
    <name evidence="7" type="ORF">FVE85_7252</name>
</gene>
<dbReference type="PROSITE" id="PS50833">
    <property type="entry name" value="BRIX"/>
    <property type="match status" value="1"/>
</dbReference>
<organism evidence="7 8">
    <name type="scientific">Porphyridium purpureum</name>
    <name type="common">Red alga</name>
    <name type="synonym">Porphyridium cruentum</name>
    <dbReference type="NCBI Taxonomy" id="35688"/>
    <lineage>
        <taxon>Eukaryota</taxon>
        <taxon>Rhodophyta</taxon>
        <taxon>Bangiophyceae</taxon>
        <taxon>Porphyridiales</taxon>
        <taxon>Porphyridiaceae</taxon>
        <taxon>Porphyridium</taxon>
    </lineage>
</organism>
<dbReference type="InterPro" id="IPR026532">
    <property type="entry name" value="BRX1"/>
</dbReference>
<accession>A0A5J4ZAJ7</accession>
<evidence type="ECO:0000259" key="6">
    <source>
        <dbReference type="PROSITE" id="PS50833"/>
    </source>
</evidence>
<keyword evidence="3" id="KW-0690">Ribosome biogenesis</keyword>
<protein>
    <submittedName>
        <fullName evidence="7">Ribosome biogenesis protein BRX1-like</fullName>
    </submittedName>
</protein>
<dbReference type="OMA" id="YRHRHLM"/>
<keyword evidence="4" id="KW-0539">Nucleus</keyword>
<dbReference type="GO" id="GO:0006364">
    <property type="term" value="P:rRNA processing"/>
    <property type="evidence" value="ECO:0007669"/>
    <property type="project" value="InterPro"/>
</dbReference>
<evidence type="ECO:0000256" key="2">
    <source>
        <dbReference type="ARBA" id="ARBA00006369"/>
    </source>
</evidence>
<dbReference type="OrthoDB" id="1638493at2759"/>
<evidence type="ECO:0000256" key="5">
    <source>
        <dbReference type="SAM" id="MobiDB-lite"/>
    </source>
</evidence>
<dbReference type="AlphaFoldDB" id="A0A5J4ZAJ7"/>
<dbReference type="InterPro" id="IPR007109">
    <property type="entry name" value="Brix"/>
</dbReference>
<dbReference type="PANTHER" id="PTHR13634">
    <property type="entry name" value="RIBOSOME BIOGENESIS PROTEIN BRIX"/>
    <property type="match status" value="1"/>
</dbReference>
<proteinExistence type="inferred from homology"/>
<evidence type="ECO:0000256" key="4">
    <source>
        <dbReference type="ARBA" id="ARBA00023242"/>
    </source>
</evidence>
<evidence type="ECO:0000256" key="1">
    <source>
        <dbReference type="ARBA" id="ARBA00004604"/>
    </source>
</evidence>
<dbReference type="SUPFAM" id="SSF52954">
    <property type="entry name" value="Class II aaRS ABD-related"/>
    <property type="match status" value="1"/>
</dbReference>
<comment type="similarity">
    <text evidence="2">Belongs to the BRX1 family.</text>
</comment>
<dbReference type="GO" id="GO:0005730">
    <property type="term" value="C:nucleolus"/>
    <property type="evidence" value="ECO:0007669"/>
    <property type="project" value="UniProtKB-SubCell"/>
</dbReference>
<dbReference type="EMBL" id="VRMN01000001">
    <property type="protein sequence ID" value="KAA8499667.1"/>
    <property type="molecule type" value="Genomic_DNA"/>
</dbReference>
<dbReference type="Proteomes" id="UP000324585">
    <property type="component" value="Unassembled WGS sequence"/>
</dbReference>
<comment type="subcellular location">
    <subcellularLocation>
        <location evidence="1">Nucleus</location>
        <location evidence="1">Nucleolus</location>
    </subcellularLocation>
</comment>
<evidence type="ECO:0000313" key="7">
    <source>
        <dbReference type="EMBL" id="KAA8499667.1"/>
    </source>
</evidence>
<dbReference type="PANTHER" id="PTHR13634:SF0">
    <property type="entry name" value="RIBOSOME BIOGENESIS PROTEIN BRX1 HOMOLOG"/>
    <property type="match status" value="1"/>
</dbReference>